<protein>
    <submittedName>
        <fullName evidence="2">Uncharacterized protein</fullName>
    </submittedName>
</protein>
<organism evidence="2">
    <name type="scientific">Klosneuvirus KNV1</name>
    <dbReference type="NCBI Taxonomy" id="1977640"/>
    <lineage>
        <taxon>Viruses</taxon>
        <taxon>Varidnaviria</taxon>
        <taxon>Bamfordvirae</taxon>
        <taxon>Nucleocytoviricota</taxon>
        <taxon>Megaviricetes</taxon>
        <taxon>Imitervirales</taxon>
        <taxon>Mimiviridae</taxon>
        <taxon>Klosneuvirinae</taxon>
        <taxon>Klosneuvirus</taxon>
    </lineage>
</organism>
<accession>A0A1V0SLI3</accession>
<dbReference type="EMBL" id="KY684115">
    <property type="protein sequence ID" value="ARF12595.1"/>
    <property type="molecule type" value="Genomic_DNA"/>
</dbReference>
<sequence length="91" mass="10953">MESTIRNPLTHDIVAYRKKYYEEHKEKYKEYITCDICGGKYQLFNKSHHKSLKKHTNAVEKQEKEKILKEQQTILAELDKLKKTVEQLRSK</sequence>
<evidence type="ECO:0000313" key="2">
    <source>
        <dbReference type="EMBL" id="ARF12595.1"/>
    </source>
</evidence>
<feature type="coiled-coil region" evidence="1">
    <location>
        <begin position="52"/>
        <end position="91"/>
    </location>
</feature>
<keyword evidence="1" id="KW-0175">Coiled coil</keyword>
<name>A0A1V0SLI3_9VIRU</name>
<reference evidence="2" key="1">
    <citation type="journal article" date="2017" name="Science">
        <title>Giant viruses with an expanded complement of translation system components.</title>
        <authorList>
            <person name="Schulz F."/>
            <person name="Yutin N."/>
            <person name="Ivanova N.N."/>
            <person name="Ortega D.R."/>
            <person name="Lee T.K."/>
            <person name="Vierheilig J."/>
            <person name="Daims H."/>
            <person name="Horn M."/>
            <person name="Wagner M."/>
            <person name="Jensen G.J."/>
            <person name="Kyrpides N.C."/>
            <person name="Koonin E.V."/>
            <person name="Woyke T."/>
        </authorList>
    </citation>
    <scope>NUCLEOTIDE SEQUENCE</scope>
    <source>
        <strain evidence="2">KNV1</strain>
    </source>
</reference>
<proteinExistence type="predicted"/>
<gene>
    <name evidence="2" type="ORF">Klosneuvirus_8_19</name>
</gene>
<evidence type="ECO:0000256" key="1">
    <source>
        <dbReference type="SAM" id="Coils"/>
    </source>
</evidence>